<evidence type="ECO:0000313" key="2">
    <source>
        <dbReference type="Proteomes" id="UP000076555"/>
    </source>
</evidence>
<dbReference type="Proteomes" id="UP000076555">
    <property type="component" value="Unassembled WGS sequence"/>
</dbReference>
<comment type="caution">
    <text evidence="1">The sequence shown here is derived from an EMBL/GenBank/DDBJ whole genome shotgun (WGS) entry which is preliminary data.</text>
</comment>
<dbReference type="RefSeq" id="WP_063871499.1">
    <property type="nucleotide sequence ID" value="NZ_CAWMRI010000030.1"/>
</dbReference>
<organism evidence="1 2">
    <name type="scientific">Nodularia spumigena CENA596</name>
    <dbReference type="NCBI Taxonomy" id="1819295"/>
    <lineage>
        <taxon>Bacteria</taxon>
        <taxon>Bacillati</taxon>
        <taxon>Cyanobacteriota</taxon>
        <taxon>Cyanophyceae</taxon>
        <taxon>Nostocales</taxon>
        <taxon>Nodulariaceae</taxon>
        <taxon>Nodularia</taxon>
    </lineage>
</organism>
<sequence length="234" mass="27041">MPTKQRKRGVILTHKGLYKLQYARQQAEFNENKNKRFTLDYLSYHIGLDTHTLCKIFRNTDKVDTQSLTRCFQGFNLLLEPDDYVIPTTPLLITSSLSQQLETCKDKTLDRQEGEELGLKFKLDVNEVKLPMTEPTEIRQRAIALLQQLPGESLLKALEFLESLAYESLPLSETPETANSEAALLQIIQSRLSLEEQNRFSYLRQQKENGEITEAENQELLTYINRVKQQDTDA</sequence>
<reference evidence="1 2" key="1">
    <citation type="submission" date="2016-04" db="EMBL/GenBank/DDBJ databases">
        <title>Draft Genome Assembly of the Bloom-forming Cyanobacterium Nodularia spumigena Strain CENA596 in Shrimp Production Ponds.</title>
        <authorList>
            <person name="Popin R.V."/>
            <person name="Rigonato J."/>
            <person name="Abreu V.A."/>
            <person name="Andreote A.P."/>
            <person name="Silveira S.B."/>
            <person name="Odebrecht C."/>
            <person name="Fiore M.F."/>
        </authorList>
    </citation>
    <scope>NUCLEOTIDE SEQUENCE [LARGE SCALE GENOMIC DNA]</scope>
    <source>
        <strain evidence="1 2">CENA596</strain>
    </source>
</reference>
<evidence type="ECO:0000313" key="1">
    <source>
        <dbReference type="EMBL" id="KZL51284.1"/>
    </source>
</evidence>
<name>A0A161XQH6_NODSP</name>
<protein>
    <submittedName>
        <fullName evidence="1">Uncharacterized protein</fullName>
    </submittedName>
</protein>
<gene>
    <name evidence="1" type="ORF">A2T98_03010</name>
</gene>
<proteinExistence type="predicted"/>
<dbReference type="EMBL" id="LWAJ01000030">
    <property type="protein sequence ID" value="KZL51284.1"/>
    <property type="molecule type" value="Genomic_DNA"/>
</dbReference>
<accession>A0A161XQH6</accession>
<dbReference type="AlphaFoldDB" id="A0A161XQH6"/>
<dbReference type="OrthoDB" id="513186at2"/>